<name>A0A7C8MD70_9PLEO</name>
<dbReference type="OrthoDB" id="18170at2759"/>
<sequence>MATKLQNKRIVVPDVDGPTEGYSLPTTGILSYVPVSWVPYGELMRIDKPTGIYAFYFHHLFGTLYGSILTPTAVPDLLRINGILFGGTIFMRGAACSWNDTLDREYDRQVKRCRLRPIARGALSPLHGHMFTCFLTLIALSFLYQLPANCAILAMPKIILLMLYPFAKRFTDFPQLVLGFEMASGIFIGAAAVGYDIQNAPKGTWIALLLFYLAQVCWTVVYDTVYAQQDVEDDAKAGVRSMAVRFKDGPRELLTFVALSQVVLLASSGWIQGFGVAYFSVACGGTAALLFWNVYTIDLKNPSECMWWFMYGSRFVGIMTSVGLALEATSR</sequence>
<dbReference type="PANTHER" id="PTHR11048:SF28">
    <property type="entry name" value="4-HYDROXYBENZOATE POLYPRENYLTRANSFERASE, MITOCHONDRIAL"/>
    <property type="match status" value="1"/>
</dbReference>
<evidence type="ECO:0000313" key="11">
    <source>
        <dbReference type="Proteomes" id="UP000481861"/>
    </source>
</evidence>
<dbReference type="FunFam" id="1.20.120.1780:FF:000001">
    <property type="entry name" value="4-hydroxybenzoate octaprenyltransferase"/>
    <property type="match status" value="1"/>
</dbReference>
<keyword evidence="9" id="KW-0496">Mitochondrion</keyword>
<dbReference type="GO" id="GO:0008299">
    <property type="term" value="P:isoprenoid biosynthetic process"/>
    <property type="evidence" value="ECO:0007669"/>
    <property type="project" value="UniProtKB-UniRule"/>
</dbReference>
<dbReference type="Pfam" id="PF01040">
    <property type="entry name" value="UbiA"/>
    <property type="match status" value="1"/>
</dbReference>
<proteinExistence type="inferred from homology"/>
<evidence type="ECO:0000256" key="2">
    <source>
        <dbReference type="ARBA" id="ARBA00004141"/>
    </source>
</evidence>
<evidence type="ECO:0000313" key="10">
    <source>
        <dbReference type="EMBL" id="KAF2874759.1"/>
    </source>
</evidence>
<keyword evidence="9" id="KW-0414">Isoprene biosynthesis</keyword>
<dbReference type="InterPro" id="IPR006370">
    <property type="entry name" value="HB_polyprenyltransferase-like"/>
</dbReference>
<feature type="transmembrane region" description="Helical" evidence="9">
    <location>
        <begin position="203"/>
        <end position="222"/>
    </location>
</feature>
<dbReference type="InterPro" id="IPR000537">
    <property type="entry name" value="UbiA_prenyltransferase"/>
</dbReference>
<comment type="pathway">
    <text evidence="9">Cofactor biosynthesis; ubiquinone biosynthesis.</text>
</comment>
<comment type="cofactor">
    <cofactor evidence="1 9">
        <name>Mg(2+)</name>
        <dbReference type="ChEBI" id="CHEBI:18420"/>
    </cofactor>
</comment>
<keyword evidence="9" id="KW-0999">Mitochondrion inner membrane</keyword>
<evidence type="ECO:0000256" key="8">
    <source>
        <dbReference type="ARBA" id="ARBA00023136"/>
    </source>
</evidence>
<keyword evidence="9" id="KW-0831">Ubiquinone biosynthesis</keyword>
<keyword evidence="8 9" id="KW-0472">Membrane</keyword>
<comment type="function">
    <text evidence="9">Catalyzes the prenylation of para-hydroxybenzoate (PHB) with an all-trans polyprenyl group. Mediates the second step in the final reaction sequence of coenzyme Q (CoQ) biosynthesis, which is the condensation of the polyisoprenoid side chain with PHB, generating the first membrane-bound Q intermediate.</text>
</comment>
<dbReference type="GO" id="GO:0006744">
    <property type="term" value="P:ubiquinone biosynthetic process"/>
    <property type="evidence" value="ECO:0007669"/>
    <property type="project" value="UniProtKB-UniRule"/>
</dbReference>
<comment type="similarity">
    <text evidence="4 9">Belongs to the UbiA prenyltransferase family.</text>
</comment>
<evidence type="ECO:0000256" key="1">
    <source>
        <dbReference type="ARBA" id="ARBA00001946"/>
    </source>
</evidence>
<keyword evidence="7 9" id="KW-1133">Transmembrane helix</keyword>
<dbReference type="GO" id="GO:0005743">
    <property type="term" value="C:mitochondrial inner membrane"/>
    <property type="evidence" value="ECO:0007669"/>
    <property type="project" value="UniProtKB-SubCell"/>
</dbReference>
<dbReference type="AlphaFoldDB" id="A0A7C8MD70"/>
<comment type="caution">
    <text evidence="10">The sequence shown here is derived from an EMBL/GenBank/DDBJ whole genome shotgun (WGS) entry which is preliminary data.</text>
</comment>
<keyword evidence="5 9" id="KW-0808">Transferase</keyword>
<keyword evidence="11" id="KW-1185">Reference proteome</keyword>
<evidence type="ECO:0000256" key="9">
    <source>
        <dbReference type="HAMAP-Rule" id="MF_03189"/>
    </source>
</evidence>
<feature type="transmembrane region" description="Helical" evidence="9">
    <location>
        <begin position="307"/>
        <end position="326"/>
    </location>
</feature>
<protein>
    <recommendedName>
        <fullName evidence="9">4-hydroxybenzoate polyprenyltransferase, mitochondrial</fullName>
        <shortName evidence="9">4-HB polyprenyltransferase</shortName>
        <ecNumber evidence="9">2.5.1.39</ecNumber>
    </recommendedName>
    <alternativeName>
        <fullName evidence="9">Para-hydroxybenzoate--polyprenyltransferase</fullName>
        <shortName evidence="9">PHB:PPT</shortName>
        <shortName evidence="9">PHB:polyprenyltransferase</shortName>
    </alternativeName>
</protein>
<evidence type="ECO:0000256" key="6">
    <source>
        <dbReference type="ARBA" id="ARBA00022692"/>
    </source>
</evidence>
<evidence type="ECO:0000256" key="5">
    <source>
        <dbReference type="ARBA" id="ARBA00022679"/>
    </source>
</evidence>
<dbReference type="FunFam" id="1.10.357.140:FF:000008">
    <property type="entry name" value="4-hydroxybenzoate octaprenyltransferase"/>
    <property type="match status" value="1"/>
</dbReference>
<comment type="pathway">
    <text evidence="3">Secondary metabolite biosynthesis.</text>
</comment>
<dbReference type="CDD" id="cd13959">
    <property type="entry name" value="PT_UbiA_COQ2"/>
    <property type="match status" value="1"/>
</dbReference>
<evidence type="ECO:0000256" key="7">
    <source>
        <dbReference type="ARBA" id="ARBA00022989"/>
    </source>
</evidence>
<feature type="transmembrane region" description="Helical" evidence="9">
    <location>
        <begin position="53"/>
        <end position="74"/>
    </location>
</feature>
<feature type="transmembrane region" description="Helical" evidence="9">
    <location>
        <begin position="176"/>
        <end position="197"/>
    </location>
</feature>
<evidence type="ECO:0000256" key="3">
    <source>
        <dbReference type="ARBA" id="ARBA00005179"/>
    </source>
</evidence>
<dbReference type="EC" id="2.5.1.39" evidence="9"/>
<comment type="subcellular location">
    <subcellularLocation>
        <location evidence="2">Membrane</location>
        <topology evidence="2">Multi-pass membrane protein</topology>
    </subcellularLocation>
    <subcellularLocation>
        <location evidence="9">Mitochondrion inner membrane</location>
        <topology evidence="9">Multi-pass membrane protein</topology>
        <orientation evidence="9">Matrix side</orientation>
    </subcellularLocation>
</comment>
<evidence type="ECO:0000256" key="4">
    <source>
        <dbReference type="ARBA" id="ARBA00005985"/>
    </source>
</evidence>
<dbReference type="InterPro" id="IPR039653">
    <property type="entry name" value="Prenyltransferase"/>
</dbReference>
<dbReference type="GO" id="GO:0008412">
    <property type="term" value="F:4-hydroxybenzoate polyprenyltransferase activity"/>
    <property type="evidence" value="ECO:0007669"/>
    <property type="project" value="UniProtKB-EC"/>
</dbReference>
<dbReference type="Proteomes" id="UP000481861">
    <property type="component" value="Unassembled WGS sequence"/>
</dbReference>
<reference evidence="10 11" key="1">
    <citation type="submission" date="2020-01" db="EMBL/GenBank/DDBJ databases">
        <authorList>
            <consortium name="DOE Joint Genome Institute"/>
            <person name="Haridas S."/>
            <person name="Albert R."/>
            <person name="Binder M."/>
            <person name="Bloem J."/>
            <person name="Labutti K."/>
            <person name="Salamov A."/>
            <person name="Andreopoulos B."/>
            <person name="Baker S.E."/>
            <person name="Barry K."/>
            <person name="Bills G."/>
            <person name="Bluhm B.H."/>
            <person name="Cannon C."/>
            <person name="Castanera R."/>
            <person name="Culley D.E."/>
            <person name="Daum C."/>
            <person name="Ezra D."/>
            <person name="Gonzalez J.B."/>
            <person name="Henrissat B."/>
            <person name="Kuo A."/>
            <person name="Liang C."/>
            <person name="Lipzen A."/>
            <person name="Lutzoni F."/>
            <person name="Magnuson J."/>
            <person name="Mondo S."/>
            <person name="Nolan M."/>
            <person name="Ohm R."/>
            <person name="Pangilinan J."/>
            <person name="Park H.-J.H."/>
            <person name="Ramirez L."/>
            <person name="Alfaro M."/>
            <person name="Sun H."/>
            <person name="Tritt A."/>
            <person name="Yoshinaga Y."/>
            <person name="Zwiers L.-H.L."/>
            <person name="Turgeon B.G."/>
            <person name="Goodwin S.B."/>
            <person name="Spatafora J.W."/>
            <person name="Crous P.W."/>
            <person name="Grigoriev I.V."/>
        </authorList>
    </citation>
    <scope>NUCLEOTIDE SEQUENCE [LARGE SCALE GENOMIC DNA]</scope>
    <source>
        <strain evidence="10 11">CBS 611.86</strain>
    </source>
</reference>
<dbReference type="PANTHER" id="PTHR11048">
    <property type="entry name" value="PRENYLTRANSFERASES"/>
    <property type="match status" value="1"/>
</dbReference>
<dbReference type="UniPathway" id="UPA00232"/>
<dbReference type="EMBL" id="JAADJZ010000005">
    <property type="protein sequence ID" value="KAF2874759.1"/>
    <property type="molecule type" value="Genomic_DNA"/>
</dbReference>
<dbReference type="Gene3D" id="1.10.357.140">
    <property type="entry name" value="UbiA prenyltransferase"/>
    <property type="match status" value="1"/>
</dbReference>
<accession>A0A7C8MD70</accession>
<feature type="transmembrane region" description="Helical" evidence="9">
    <location>
        <begin position="277"/>
        <end position="295"/>
    </location>
</feature>
<dbReference type="InterPro" id="IPR044878">
    <property type="entry name" value="UbiA_sf"/>
</dbReference>
<dbReference type="Gene3D" id="1.20.120.1780">
    <property type="entry name" value="UbiA prenyltransferase"/>
    <property type="match status" value="1"/>
</dbReference>
<comment type="catalytic activity">
    <reaction evidence="9">
        <text>an all-trans-polyprenyl diphosphate + 4-hydroxybenzoate = a 4-hydroxy-3-(all-trans-polyprenyl)benzoate + diphosphate</text>
        <dbReference type="Rhea" id="RHEA:44504"/>
        <dbReference type="Rhea" id="RHEA-COMP:9514"/>
        <dbReference type="Rhea" id="RHEA-COMP:9564"/>
        <dbReference type="ChEBI" id="CHEBI:17879"/>
        <dbReference type="ChEBI" id="CHEBI:33019"/>
        <dbReference type="ChEBI" id="CHEBI:58914"/>
        <dbReference type="ChEBI" id="CHEBI:78396"/>
        <dbReference type="EC" id="2.5.1.39"/>
    </reaction>
</comment>
<dbReference type="HAMAP" id="MF_01635">
    <property type="entry name" value="UbiA"/>
    <property type="match status" value="1"/>
</dbReference>
<organism evidence="10 11">
    <name type="scientific">Massariosphaeria phaeospora</name>
    <dbReference type="NCBI Taxonomy" id="100035"/>
    <lineage>
        <taxon>Eukaryota</taxon>
        <taxon>Fungi</taxon>
        <taxon>Dikarya</taxon>
        <taxon>Ascomycota</taxon>
        <taxon>Pezizomycotina</taxon>
        <taxon>Dothideomycetes</taxon>
        <taxon>Pleosporomycetidae</taxon>
        <taxon>Pleosporales</taxon>
        <taxon>Pleosporales incertae sedis</taxon>
        <taxon>Massariosphaeria</taxon>
    </lineage>
</organism>
<gene>
    <name evidence="10" type="ORF">BDV95DRAFT_487130</name>
</gene>
<keyword evidence="6 9" id="KW-0812">Transmembrane</keyword>